<feature type="transmembrane region" description="Helical" evidence="8">
    <location>
        <begin position="6"/>
        <end position="23"/>
    </location>
</feature>
<evidence type="ECO:0000256" key="1">
    <source>
        <dbReference type="ARBA" id="ARBA00004127"/>
    </source>
</evidence>
<feature type="transmembrane region" description="Helical" evidence="8">
    <location>
        <begin position="188"/>
        <end position="207"/>
    </location>
</feature>
<organism evidence="9 10">
    <name type="scientific">Ganoderma sinense ZZ0214-1</name>
    <dbReference type="NCBI Taxonomy" id="1077348"/>
    <lineage>
        <taxon>Eukaryota</taxon>
        <taxon>Fungi</taxon>
        <taxon>Dikarya</taxon>
        <taxon>Basidiomycota</taxon>
        <taxon>Agaricomycotina</taxon>
        <taxon>Agaricomycetes</taxon>
        <taxon>Polyporales</taxon>
        <taxon>Polyporaceae</taxon>
        <taxon>Ganoderma</taxon>
    </lineage>
</organism>
<dbReference type="GO" id="GO:0016020">
    <property type="term" value="C:membrane"/>
    <property type="evidence" value="ECO:0007669"/>
    <property type="project" value="TreeGrafter"/>
</dbReference>
<feature type="transmembrane region" description="Helical" evidence="8">
    <location>
        <begin position="154"/>
        <end position="176"/>
    </location>
</feature>
<gene>
    <name evidence="9" type="ORF">GSI_08234</name>
</gene>
<dbReference type="InterPro" id="IPR051788">
    <property type="entry name" value="MFS_Transporter"/>
</dbReference>
<evidence type="ECO:0000256" key="4">
    <source>
        <dbReference type="ARBA" id="ARBA00022692"/>
    </source>
</evidence>
<dbReference type="Gene3D" id="1.20.1250.20">
    <property type="entry name" value="MFS general substrate transporter like domains"/>
    <property type="match status" value="1"/>
</dbReference>
<feature type="transmembrane region" description="Helical" evidence="8">
    <location>
        <begin position="63"/>
        <end position="81"/>
    </location>
</feature>
<feature type="transmembrane region" description="Helical" evidence="8">
    <location>
        <begin position="35"/>
        <end position="57"/>
    </location>
</feature>
<dbReference type="OrthoDB" id="413079at2759"/>
<comment type="caution">
    <text evidence="9">The sequence shown here is derived from an EMBL/GenBank/DDBJ whole genome shotgun (WGS) entry which is preliminary data.</text>
</comment>
<comment type="similarity">
    <text evidence="2">Belongs to the major facilitator superfamily.</text>
</comment>
<evidence type="ECO:0008006" key="11">
    <source>
        <dbReference type="Google" id="ProtNLM"/>
    </source>
</evidence>
<keyword evidence="4 8" id="KW-0812">Transmembrane</keyword>
<feature type="region of interest" description="Disordered" evidence="7">
    <location>
        <begin position="117"/>
        <end position="137"/>
    </location>
</feature>
<dbReference type="SUPFAM" id="SSF103473">
    <property type="entry name" value="MFS general substrate transporter"/>
    <property type="match status" value="1"/>
</dbReference>
<accession>A0A2G8S7S7</accession>
<dbReference type="AlphaFoldDB" id="A0A2G8S7S7"/>
<evidence type="ECO:0000256" key="7">
    <source>
        <dbReference type="SAM" id="MobiDB-lite"/>
    </source>
</evidence>
<evidence type="ECO:0000256" key="2">
    <source>
        <dbReference type="ARBA" id="ARBA00008335"/>
    </source>
</evidence>
<evidence type="ECO:0000256" key="5">
    <source>
        <dbReference type="ARBA" id="ARBA00022989"/>
    </source>
</evidence>
<keyword evidence="10" id="KW-1185">Reference proteome</keyword>
<keyword evidence="5 8" id="KW-1133">Transmembrane helix</keyword>
<dbReference type="InterPro" id="IPR036259">
    <property type="entry name" value="MFS_trans_sf"/>
</dbReference>
<sequence>MLVAYAISAFSRSFILATLNVYVSSTSKRGLGYMYGSWAIGAFGAPLVCQSIIATGIRWANFYFGSLVISAVNISLIIFAFRPTRGELQRDADTAWSRLRSSPPTPEDLSATTTAISQPVPFPASNSAPMPTSESRGPRTYSVALKKPKLWSSAIFCMLYTGSESSTQGFIVIYLLNLRNADPDTVGYVTSGFWAGMAISRFLWGYLGNM</sequence>
<dbReference type="EMBL" id="AYKW01000020">
    <property type="protein sequence ID" value="PIL29598.1"/>
    <property type="molecule type" value="Genomic_DNA"/>
</dbReference>
<reference evidence="9 10" key="1">
    <citation type="journal article" date="2015" name="Sci. Rep.">
        <title>Chromosome-level genome map provides insights into diverse defense mechanisms in the medicinal fungus Ganoderma sinense.</title>
        <authorList>
            <person name="Zhu Y."/>
            <person name="Xu J."/>
            <person name="Sun C."/>
            <person name="Zhou S."/>
            <person name="Xu H."/>
            <person name="Nelson D.R."/>
            <person name="Qian J."/>
            <person name="Song J."/>
            <person name="Luo H."/>
            <person name="Xiang L."/>
            <person name="Li Y."/>
            <person name="Xu Z."/>
            <person name="Ji A."/>
            <person name="Wang L."/>
            <person name="Lu S."/>
            <person name="Hayward A."/>
            <person name="Sun W."/>
            <person name="Li X."/>
            <person name="Schwartz D.C."/>
            <person name="Wang Y."/>
            <person name="Chen S."/>
        </authorList>
    </citation>
    <scope>NUCLEOTIDE SEQUENCE [LARGE SCALE GENOMIC DNA]</scope>
    <source>
        <strain evidence="9 10">ZZ0214-1</strain>
    </source>
</reference>
<name>A0A2G8S7S7_9APHY</name>
<dbReference type="GO" id="GO:0012505">
    <property type="term" value="C:endomembrane system"/>
    <property type="evidence" value="ECO:0007669"/>
    <property type="project" value="UniProtKB-SubCell"/>
</dbReference>
<evidence type="ECO:0000313" key="10">
    <source>
        <dbReference type="Proteomes" id="UP000230002"/>
    </source>
</evidence>
<feature type="compositionally biased region" description="Polar residues" evidence="7">
    <location>
        <begin position="124"/>
        <end position="135"/>
    </location>
</feature>
<dbReference type="PANTHER" id="PTHR23514:SF3">
    <property type="entry name" value="BYPASS OF STOP CODON PROTEIN 6"/>
    <property type="match status" value="1"/>
</dbReference>
<evidence type="ECO:0000313" key="9">
    <source>
        <dbReference type="EMBL" id="PIL29598.1"/>
    </source>
</evidence>
<keyword evidence="3" id="KW-0813">Transport</keyword>
<dbReference type="Proteomes" id="UP000230002">
    <property type="component" value="Unassembled WGS sequence"/>
</dbReference>
<evidence type="ECO:0000256" key="3">
    <source>
        <dbReference type="ARBA" id="ARBA00022448"/>
    </source>
</evidence>
<evidence type="ECO:0000256" key="8">
    <source>
        <dbReference type="SAM" id="Phobius"/>
    </source>
</evidence>
<keyword evidence="6 8" id="KW-0472">Membrane</keyword>
<comment type="subcellular location">
    <subcellularLocation>
        <location evidence="1">Endomembrane system</location>
        <topology evidence="1">Multi-pass membrane protein</topology>
    </subcellularLocation>
</comment>
<proteinExistence type="inferred from homology"/>
<evidence type="ECO:0000256" key="6">
    <source>
        <dbReference type="ARBA" id="ARBA00023136"/>
    </source>
</evidence>
<dbReference type="PANTHER" id="PTHR23514">
    <property type="entry name" value="BYPASS OF STOP CODON PROTEIN 6"/>
    <property type="match status" value="1"/>
</dbReference>
<protein>
    <recommendedName>
        <fullName evidence="11">MFS general substrate transporter</fullName>
    </recommendedName>
</protein>